<comment type="caution">
    <text evidence="1">The sequence shown here is derived from an EMBL/GenBank/DDBJ whole genome shotgun (WGS) entry which is preliminary data.</text>
</comment>
<gene>
    <name evidence="1" type="ORF">DY000_02018013</name>
</gene>
<organism evidence="1 2">
    <name type="scientific">Brassica cretica</name>
    <name type="common">Mustard</name>
    <dbReference type="NCBI Taxonomy" id="69181"/>
    <lineage>
        <taxon>Eukaryota</taxon>
        <taxon>Viridiplantae</taxon>
        <taxon>Streptophyta</taxon>
        <taxon>Embryophyta</taxon>
        <taxon>Tracheophyta</taxon>
        <taxon>Spermatophyta</taxon>
        <taxon>Magnoliopsida</taxon>
        <taxon>eudicotyledons</taxon>
        <taxon>Gunneridae</taxon>
        <taxon>Pentapetalae</taxon>
        <taxon>rosids</taxon>
        <taxon>malvids</taxon>
        <taxon>Brassicales</taxon>
        <taxon>Brassicaceae</taxon>
        <taxon>Brassiceae</taxon>
        <taxon>Brassica</taxon>
    </lineage>
</organism>
<sequence length="56" mass="6638">MHGRELMSQGLIKKIGNMEYTKVWLENWVVDTVPRLPNYHQDDFVDLTLSVNDYRA</sequence>
<evidence type="ECO:0000313" key="1">
    <source>
        <dbReference type="EMBL" id="KAF3569452.1"/>
    </source>
</evidence>
<keyword evidence="2" id="KW-1185">Reference proteome</keyword>
<protein>
    <submittedName>
        <fullName evidence="1">Uncharacterized protein</fullName>
    </submittedName>
</protein>
<accession>A0ABQ7DAY2</accession>
<name>A0ABQ7DAY2_BRACR</name>
<evidence type="ECO:0000313" key="2">
    <source>
        <dbReference type="Proteomes" id="UP000266723"/>
    </source>
</evidence>
<reference evidence="1 2" key="1">
    <citation type="journal article" date="2020" name="BMC Genomics">
        <title>Intraspecific diversification of the crop wild relative Brassica cretica Lam. using demographic model selection.</title>
        <authorList>
            <person name="Kioukis A."/>
            <person name="Michalopoulou V.A."/>
            <person name="Briers L."/>
            <person name="Pirintsos S."/>
            <person name="Studholme D.J."/>
            <person name="Pavlidis P."/>
            <person name="Sarris P.F."/>
        </authorList>
    </citation>
    <scope>NUCLEOTIDE SEQUENCE [LARGE SCALE GENOMIC DNA]</scope>
    <source>
        <strain evidence="2">cv. PFS-1207/04</strain>
    </source>
</reference>
<dbReference type="EMBL" id="QGKV02000759">
    <property type="protein sequence ID" value="KAF3569452.1"/>
    <property type="molecule type" value="Genomic_DNA"/>
</dbReference>
<dbReference type="Proteomes" id="UP000266723">
    <property type="component" value="Unassembled WGS sequence"/>
</dbReference>
<proteinExistence type="predicted"/>